<accession>A0A3B1E4P4</accession>
<dbReference type="InterPro" id="IPR001107">
    <property type="entry name" value="Band_7"/>
</dbReference>
<proteinExistence type="predicted"/>
<dbReference type="Gene3D" id="3.30.479.30">
    <property type="entry name" value="Band 7 domain"/>
    <property type="match status" value="1"/>
</dbReference>
<evidence type="ECO:0000259" key="2">
    <source>
        <dbReference type="Pfam" id="PF01145"/>
    </source>
</evidence>
<gene>
    <name evidence="3" type="ORF">MNBD_PLANCTO03-823</name>
</gene>
<dbReference type="EMBL" id="UOGK01000465">
    <property type="protein sequence ID" value="VAX40905.1"/>
    <property type="molecule type" value="Genomic_DNA"/>
</dbReference>
<dbReference type="InterPro" id="IPR036013">
    <property type="entry name" value="Band_7/SPFH_dom_sf"/>
</dbReference>
<name>A0A3B1E4P4_9ZZZZ</name>
<dbReference type="Pfam" id="PF01145">
    <property type="entry name" value="Band_7"/>
    <property type="match status" value="1"/>
</dbReference>
<keyword evidence="1" id="KW-0472">Membrane</keyword>
<dbReference type="AlphaFoldDB" id="A0A3B1E4P4"/>
<protein>
    <recommendedName>
        <fullName evidence="2">Band 7 domain-containing protein</fullName>
    </recommendedName>
</protein>
<evidence type="ECO:0000256" key="1">
    <source>
        <dbReference type="SAM" id="Phobius"/>
    </source>
</evidence>
<feature type="transmembrane region" description="Helical" evidence="1">
    <location>
        <begin position="32"/>
        <end position="52"/>
    </location>
</feature>
<sequence>MSMIILLVAVVLAGTLVAGAFRAPEKTLKVGALVAAGAVLFLGFLFASVRFVGHNEIGIVKKNALGPSLTDGRIIATEGEMGVQAEVLSPGWHPWYWPVIFDVTTVPLIEIKEGQIGLVEARDGDPLDKGQLFAPEVEPGEFKKMVTDTAYFFTSGGRKGPQVNVLTPGKYRINTEQLNVSIVQATEVPNATVAVLKSNFGLPPTLERQLIEGESPLMFADEGEFGVRAVPLGPGKHPINSKAYEVVMISTKQQIVRFTKLSGKSGTGMEEEREIIVRTSDGFTFPVDVRVEYTIQEQDAPVVVAKLRDDQEGLLKVLNSAVRAIFRNNAEGVKALDYVNQRSLQESQSLAMLQAEMARVGVTITGVRIGDVGDEETLGELLKTQRDREIATQEQITFQEQQKAAEQEKELTRTQQEVEEERKLATATYEVKIAEQEKEKRLIAASAEAEAIKIEAEAQAEAFELIAAQIGRGNAAMVEVLKIIGAEGIQITPRVMVAGNSGGSGTSSEMVALIGTMLDQMVSDAEAEDAEE</sequence>
<keyword evidence="1" id="KW-1133">Transmembrane helix</keyword>
<keyword evidence="1" id="KW-0812">Transmembrane</keyword>
<feature type="domain" description="Band 7" evidence="2">
    <location>
        <begin position="225"/>
        <end position="409"/>
    </location>
</feature>
<evidence type="ECO:0000313" key="3">
    <source>
        <dbReference type="EMBL" id="VAX40905.1"/>
    </source>
</evidence>
<organism evidence="3">
    <name type="scientific">hydrothermal vent metagenome</name>
    <dbReference type="NCBI Taxonomy" id="652676"/>
    <lineage>
        <taxon>unclassified sequences</taxon>
        <taxon>metagenomes</taxon>
        <taxon>ecological metagenomes</taxon>
    </lineage>
</organism>
<reference evidence="3" key="1">
    <citation type="submission" date="2018-06" db="EMBL/GenBank/DDBJ databases">
        <authorList>
            <person name="Zhirakovskaya E."/>
        </authorList>
    </citation>
    <scope>NUCLEOTIDE SEQUENCE</scope>
</reference>